<proteinExistence type="predicted"/>
<reference evidence="8" key="1">
    <citation type="journal article" date="2017" name="bioRxiv">
        <title>Comparative analysis of the genomes of Stylophora pistillata and Acropora digitifera provides evidence for extensive differences between species of corals.</title>
        <authorList>
            <person name="Voolstra C.R."/>
            <person name="Li Y."/>
            <person name="Liew Y.J."/>
            <person name="Baumgarten S."/>
            <person name="Zoccola D."/>
            <person name="Flot J.-F."/>
            <person name="Tambutte S."/>
            <person name="Allemand D."/>
            <person name="Aranda M."/>
        </authorList>
    </citation>
    <scope>NUCLEOTIDE SEQUENCE [LARGE SCALE GENOMIC DNA]</scope>
</reference>
<evidence type="ECO:0000256" key="4">
    <source>
        <dbReference type="SAM" id="Phobius"/>
    </source>
</evidence>
<dbReference type="SUPFAM" id="SSF49265">
    <property type="entry name" value="Fibronectin type III"/>
    <property type="match status" value="6"/>
</dbReference>
<dbReference type="SUPFAM" id="SSF49899">
    <property type="entry name" value="Concanavalin A-like lectins/glucanases"/>
    <property type="match status" value="3"/>
</dbReference>
<accession>A0A2B4RVA1</accession>
<feature type="domain" description="Fibronectin type-III" evidence="6">
    <location>
        <begin position="2393"/>
        <end position="2490"/>
    </location>
</feature>
<feature type="domain" description="Fibronectin type-III" evidence="6">
    <location>
        <begin position="2692"/>
        <end position="2786"/>
    </location>
</feature>
<dbReference type="PROSITE" id="PS50060">
    <property type="entry name" value="MAM_2"/>
    <property type="match status" value="1"/>
</dbReference>
<keyword evidence="1" id="KW-0677">Repeat</keyword>
<keyword evidence="4" id="KW-1133">Transmembrane helix</keyword>
<evidence type="ECO:0000256" key="3">
    <source>
        <dbReference type="SAM" id="MobiDB-lite"/>
    </source>
</evidence>
<protein>
    <submittedName>
        <fullName evidence="7">Protein sidekick-2</fullName>
    </submittedName>
</protein>
<keyword evidence="4" id="KW-0472">Membrane</keyword>
<feature type="transmembrane region" description="Helical" evidence="4">
    <location>
        <begin position="3132"/>
        <end position="3153"/>
    </location>
</feature>
<dbReference type="InterPro" id="IPR013783">
    <property type="entry name" value="Ig-like_fold"/>
</dbReference>
<dbReference type="FunFam" id="2.60.40.10:FF:000028">
    <property type="entry name" value="Neuronal cell adhesion molecule"/>
    <property type="match status" value="1"/>
</dbReference>
<dbReference type="CDD" id="cd00176">
    <property type="entry name" value="SPEC"/>
    <property type="match status" value="1"/>
</dbReference>
<dbReference type="Gene3D" id="2.60.120.200">
    <property type="match status" value="3"/>
</dbReference>
<dbReference type="SUPFAM" id="SSF81324">
    <property type="entry name" value="Voltage-gated potassium channels"/>
    <property type="match status" value="1"/>
</dbReference>
<feature type="domain" description="Fibronectin type-III" evidence="6">
    <location>
        <begin position="2801"/>
        <end position="2897"/>
    </location>
</feature>
<feature type="transmembrane region" description="Helical" evidence="4">
    <location>
        <begin position="3197"/>
        <end position="3224"/>
    </location>
</feature>
<dbReference type="InterPro" id="IPR036116">
    <property type="entry name" value="FN3_sf"/>
</dbReference>
<evidence type="ECO:0000259" key="6">
    <source>
        <dbReference type="PROSITE" id="PS50853"/>
    </source>
</evidence>
<feature type="compositionally biased region" description="Basic and acidic residues" evidence="3">
    <location>
        <begin position="417"/>
        <end position="441"/>
    </location>
</feature>
<feature type="region of interest" description="Disordered" evidence="3">
    <location>
        <begin position="414"/>
        <end position="441"/>
    </location>
</feature>
<dbReference type="GO" id="GO:0016020">
    <property type="term" value="C:membrane"/>
    <property type="evidence" value="ECO:0007669"/>
    <property type="project" value="InterPro"/>
</dbReference>
<feature type="domain" description="Fibronectin type-III" evidence="6">
    <location>
        <begin position="2902"/>
        <end position="3004"/>
    </location>
</feature>
<keyword evidence="2" id="KW-0175">Coiled coil</keyword>
<dbReference type="InterPro" id="IPR013099">
    <property type="entry name" value="K_chnl_dom"/>
</dbReference>
<feature type="transmembrane region" description="Helical" evidence="4">
    <location>
        <begin position="3328"/>
        <end position="3350"/>
    </location>
</feature>
<dbReference type="PANTHER" id="PTHR46708">
    <property type="entry name" value="TENASCIN"/>
    <property type="match status" value="1"/>
</dbReference>
<feature type="domain" description="Fibronectin type-III" evidence="6">
    <location>
        <begin position="2302"/>
        <end position="2391"/>
    </location>
</feature>
<dbReference type="Pfam" id="PF00629">
    <property type="entry name" value="MAM"/>
    <property type="match status" value="1"/>
</dbReference>
<feature type="domain" description="Fibronectin type-III" evidence="6">
    <location>
        <begin position="2149"/>
        <end position="2245"/>
    </location>
</feature>
<dbReference type="STRING" id="50429.A0A2B4RVA1"/>
<feature type="domain" description="MAM" evidence="5">
    <location>
        <begin position="1089"/>
        <end position="1252"/>
    </location>
</feature>
<feature type="compositionally biased region" description="Polar residues" evidence="3">
    <location>
        <begin position="1013"/>
        <end position="1033"/>
    </location>
</feature>
<evidence type="ECO:0000256" key="2">
    <source>
        <dbReference type="SAM" id="Coils"/>
    </source>
</evidence>
<feature type="domain" description="Fibronectin type-III" evidence="6">
    <location>
        <begin position="2593"/>
        <end position="2687"/>
    </location>
</feature>
<dbReference type="Proteomes" id="UP000225706">
    <property type="component" value="Unassembled WGS sequence"/>
</dbReference>
<dbReference type="Gene3D" id="1.10.287.70">
    <property type="match status" value="1"/>
</dbReference>
<feature type="region of interest" description="Disordered" evidence="3">
    <location>
        <begin position="112"/>
        <end position="157"/>
    </location>
</feature>
<dbReference type="CDD" id="cd00063">
    <property type="entry name" value="FN3"/>
    <property type="match status" value="10"/>
</dbReference>
<feature type="region of interest" description="Disordered" evidence="3">
    <location>
        <begin position="998"/>
        <end position="1033"/>
    </location>
</feature>
<dbReference type="InterPro" id="IPR003961">
    <property type="entry name" value="FN3_dom"/>
</dbReference>
<dbReference type="PANTHER" id="PTHR46708:SF11">
    <property type="entry name" value="RECEPTOR-TYPE TYROSINE-PROTEIN PHOSPHATASE ETA-LIKE"/>
    <property type="match status" value="1"/>
</dbReference>
<dbReference type="CDD" id="cd06263">
    <property type="entry name" value="MAM"/>
    <property type="match status" value="1"/>
</dbReference>
<evidence type="ECO:0000256" key="1">
    <source>
        <dbReference type="ARBA" id="ARBA00022737"/>
    </source>
</evidence>
<dbReference type="Gene3D" id="2.60.40.10">
    <property type="entry name" value="Immunoglobulins"/>
    <property type="match status" value="11"/>
</dbReference>
<dbReference type="EMBL" id="LSMT01000306">
    <property type="protein sequence ID" value="PFX20723.1"/>
    <property type="molecule type" value="Genomic_DNA"/>
</dbReference>
<dbReference type="Pfam" id="PF00041">
    <property type="entry name" value="fn3"/>
    <property type="match status" value="9"/>
</dbReference>
<evidence type="ECO:0000313" key="7">
    <source>
        <dbReference type="EMBL" id="PFX20723.1"/>
    </source>
</evidence>
<feature type="region of interest" description="Disordered" evidence="3">
    <location>
        <begin position="630"/>
        <end position="649"/>
    </location>
</feature>
<feature type="compositionally biased region" description="Basic and acidic residues" evidence="3">
    <location>
        <begin position="176"/>
        <end position="191"/>
    </location>
</feature>
<dbReference type="Pfam" id="PF07885">
    <property type="entry name" value="Ion_trans_2"/>
    <property type="match status" value="1"/>
</dbReference>
<dbReference type="Pfam" id="PF13385">
    <property type="entry name" value="Laminin_G_3"/>
    <property type="match status" value="2"/>
</dbReference>
<dbReference type="InterPro" id="IPR000998">
    <property type="entry name" value="MAM_dom"/>
</dbReference>
<comment type="caution">
    <text evidence="7">The sequence shown here is derived from an EMBL/GenBank/DDBJ whole genome shotgun (WGS) entry which is preliminary data.</text>
</comment>
<sequence length="3424" mass="387051">MATSTGPWDETDDSASYDAPPAMRPPRRSTLRVSHLRQPYARPPSPPRHASSTRPKMGGGVVADKVEDLAASLQATTEVLSTADRMLEHYRDINVEQDEEIAKLRAELEKSADILRRERISRRRRLPPTPSSSQSEDEQGRPARKRSSVSFGKDVRSDVDQLREAVRNLKSEQNRLTGEIEREREERERVGGDYSYSGTGRRDQRGPSGTAEVISRADLAERERLLNELRETEEASRRQAEVLVKGLDAERDVLRESQRLASERDRELESLRQQLQANQKSQQDEIESRLKEIQQEMRAERESWEKKQQEVGQLASELRNVRSLLDEANDTKMRDEIRTVASELESERRALEDSEREKRLLASRLEDLSGRLELSERERREVMAELEAATKRLDQSEGGKNALVDQAEQLRQQFSRSEAEKTELSRKLEDAQAKLEDNESTRKRLQNRLEGLNRQMEEGKGDRDRLVEQLESLRGQVVKSEREKDEIMQQVSRVTRGAAHRRQSLGRTPSAAAQLMRGMGRTEGPGGDSASEMRRNLDRFELERDLDRRNHLGESFFDGPSGRNFRGGEDMDRYVEMDMDRKDEQQERLLSQMRELLTKYEESEQQKKRYMNELEAVNKKLKEANKDVQELEGQLEDKENQLKESDKKRTELRNKALQSIKEYRTKCKKLEREAVQGLAAQSHEPVKELREIKELRAKVAKLVSKLQEEAEQRQGYEQRILEARQQDRASKEEAASLYAQLQQERDAHTNALRELEEQIQALTTNHEQALQDAAKKSHKERGEIEDQIADIKSGLQKLDDQLDRLIEQVCRDSDMPLPGKFRWLSEELKARLQSERRLKEQAEWSQKRIRDVVLKADEDKEYFISELDKQSMLLDELAAQKKGLESKNKQNNDNIKTLQDRITQLTTHLETSTRALHATAEALDDRQKVIEEFEGLRGEQRERDKLHDKYVRYKERVGSIRRELQGAKSMAEDYRQESLDASNLSTKLLESLDRISSPKAKQRRLHQFPDTPPTNLRPSTSKSTTIPEWSPSSDNTISTVYEKTLKNADEPGSVPCIRNMFLVLPVVLFLFICGSNNQPTSFFAERGSKACSFSVGLCSWQNVEDGDHFDWTRHDGCTPSADTGPCKDHTSKDGMGKYLYIESSYPRLPGHIARITRQPANQYNCFKLWYHMSGADIGWLSVYRRSGTDQETLLWSMNKDQGEEWKQVHINLRDSGNNNLRQVITIEGGIGNGYHGDIAIDDLTLERESCSNVGLGFPLKQVAHYRLDGRENDIMLEGNTSFKLQQGWTAVYLDGVTSLVRFSNEFFMSEMSFTVALWVLTQKPDENSILFSSFDLFEIKLRNTAVVTEMMSKLSCCLFHITGRSLKANTWTHVAVTWNLEQRTACLWVDNESETVQVDHAVDLPINAPQNFSIGSDSESGNLSRYQGYVRDVKLFEKPLSPAEVEEIKGPECKPACQAPGFCDREMGKCFCGDLDFIIESCENALVATIYNESISYVPFDESNFLDLKTGNRLSLVHPPDRYNATTDHVYNVSLIVGPVNRAIQLSREAHLKLLETSCFDRPSLCQSGMSVVFWIKLFGPKFSPSFFLTPLPTTESVTVEYFRHHEGVAFRAHVDDELLAGIEVLISWQTHFCSYGFSVPKNAWSHVTMVWMHKETIRILLNGRRLPANTNCSETSTPLEFEIANKIRIGSHKFSLSIDEFAVWNKALSLVEAKSIFSYIHTVKPKEVFLELKFLNEVWQERLKDPESVTYNLFITKLTGEFLSLFSEISNLTALKVHNFSAGSVIAELTLSFYRLSYDVILLLEEALFTNKSLGNMAIKCESIRFLSGQRILYATEFIKSRVSGAHLRTLPDVNVRIINAHAPNSTSVSVTWSRLPEEDFQGAFQGYKTLYKTTNDGSAYKAFTTYGALTSALIKDLRPGTQYTLIVFPFNVYGDGRHSQPVNVTTQEQHLKVTGHNISSNEIEVFWNSVSLDFLGFVVKYWPRTDGEVTAIVKHVLRTENSIQLGDLKTFTVYVIQVEVVRVSNNTGRIRGQANISTDEGAPSRPPGNVTAFANGTGVIRVTWIPVEPEFVHGVLRGYKVRFKGYARISALDWITESVGSGTNYIELSGLKPQTTYEVQVSAFTIGDGNYSESVIVITQKGPPSRPPGNVTAFANGTGVIRVTWIPVEPEFVHGVLRGYKVRFKGYARISALDWITESVGSGTNYIELSGLKPQTTYEVQVSAFTIGDGNYSESVIVITQKGQNRNGVEKNATASSTSYVITDLRIATEYNVCVATFYDGVITEFSREVLVRTQDLQDQHFNISGHNVSAEAIKVYWNPLSVDVNNYSIKYWAEKESERTAVEMGVSKTTNNLKIKRLKPFTVYVVRVTTVIFGLMLSGQARISTDEAVPSQAPKITAAYNTSSTSVIIHWSPISENETNGDLVGYRVDCFLFWAVRAEQSVITSSNSTFIELHGLKKFKKYVLWVAGFTRKGVGVNDTVECTTDEDVPSSPPEHVFVRTTNHSDLQITWSRVPSSDAHSIVLGYHVQVTRENGEEIAIVTSPLRGNTSLSNLTLYQNYCVAVTAFSKKGKGPVSLKKCAVVNDEVPCPPPKHLLVRNVTATGASLKLVYDGACVNAGFVTGYRVTYTSDTDRSQLKIPDAESTSVFLQNLTPNTTYQVKIMVLTSNGKDSIFSEPVQLITNDSIHCQPPQEPSVHDVTATSASIEWVYNGACVNDGFVTGYRVTYTSGASRLQLDIPDAGSTSAFLQNLTRLTTYLVEVMVLTSNGKHSVSSEPVQFITKEIGQLYTIMFLTESQERPENVQALLVLSDLISLKWSFTVNPNSSVLYQGFKVQYRVIGREGDWSVLTVHGIDKRSLVLSEMKPDLSYEVIVKASSGQSEGNPSHAVIITTPESVPSAPPVNVTSLGQTSTNRLFVQWMNIPDDEVNGELKGYVVSYVPDSIGGVKVIDGVAKTKSVGADTHSIDLDKVLSFTTYAIRVAGLTKRGEGKFCKVKYEETCRCKKRLTANYWSKPPYVISPSANSMSGIFMAFLDEMVFQCCANCSRGHGTSYVDYNSDGRRNVAKKPTERDMIAAIDHVTDLHFPVHGSSDQRKYLRTFKYVPVVESPGAAFIIRYEKPEALITKALVECWPLVVVVVVFVLSSGLLYWIMDWSQNSELPPSFLRGFWEGIWWAFVTCSTVGYGDRTPRSFLAKWLTMVWMITGSVVFSLLSSSLIAGLTVITVDNSHIKLYGLKVAALHDSPEYNLALKRNAQVNNARNYTNLEEIREDLLKGVVKGALIDTYVVAERYDLFQDKSLQIYKQAKTSLAEQMATGMFDSSEHTYKVNVIVLSAILAGAIICGVIFEFCRWMKDRNMRQVADEETRRHIIQRHEFIQETNKLTTEFFNNIYRQYNKLAARHREEQRQLLNSNRQENRSCWTKR</sequence>
<keyword evidence="8" id="KW-1185">Reference proteome</keyword>
<dbReference type="PROSITE" id="PS50853">
    <property type="entry name" value="FN3"/>
    <property type="match status" value="10"/>
</dbReference>
<dbReference type="SMART" id="SM00060">
    <property type="entry name" value="FN3"/>
    <property type="match status" value="11"/>
</dbReference>
<name>A0A2B4RVA1_STYPI</name>
<feature type="coiled-coil region" evidence="2">
    <location>
        <begin position="936"/>
        <end position="977"/>
    </location>
</feature>
<gene>
    <name evidence="7" type="primary">SDK2</name>
    <name evidence="7" type="ORF">AWC38_SpisGene14826</name>
</gene>
<dbReference type="SMART" id="SM00137">
    <property type="entry name" value="MAM"/>
    <property type="match status" value="1"/>
</dbReference>
<dbReference type="InterPro" id="IPR013320">
    <property type="entry name" value="ConA-like_dom_sf"/>
</dbReference>
<feature type="domain" description="Fibronectin type-III" evidence="6">
    <location>
        <begin position="2495"/>
        <end position="2588"/>
    </location>
</feature>
<feature type="region of interest" description="Disordered" evidence="3">
    <location>
        <begin position="1"/>
        <end position="63"/>
    </location>
</feature>
<dbReference type="OrthoDB" id="10046318at2759"/>
<dbReference type="InterPro" id="IPR018159">
    <property type="entry name" value="Spectrin/alpha-actinin"/>
</dbReference>
<keyword evidence="4" id="KW-0812">Transmembrane</keyword>
<feature type="region of interest" description="Disordered" evidence="3">
    <location>
        <begin position="492"/>
        <end position="511"/>
    </location>
</feature>
<feature type="region of interest" description="Disordered" evidence="3">
    <location>
        <begin position="176"/>
        <end position="216"/>
    </location>
</feature>
<dbReference type="InterPro" id="IPR050991">
    <property type="entry name" value="ECM_Regulatory_Proteins"/>
</dbReference>
<feature type="domain" description="Fibronectin type-III" evidence="6">
    <location>
        <begin position="2048"/>
        <end position="2144"/>
    </location>
</feature>
<evidence type="ECO:0000313" key="8">
    <source>
        <dbReference type="Proteomes" id="UP000225706"/>
    </source>
</evidence>
<organism evidence="7 8">
    <name type="scientific">Stylophora pistillata</name>
    <name type="common">Smooth cauliflower coral</name>
    <dbReference type="NCBI Taxonomy" id="50429"/>
    <lineage>
        <taxon>Eukaryota</taxon>
        <taxon>Metazoa</taxon>
        <taxon>Cnidaria</taxon>
        <taxon>Anthozoa</taxon>
        <taxon>Hexacorallia</taxon>
        <taxon>Scleractinia</taxon>
        <taxon>Astrocoeniina</taxon>
        <taxon>Pocilloporidae</taxon>
        <taxon>Stylophora</taxon>
    </lineage>
</organism>
<feature type="domain" description="Fibronectin type-III" evidence="6">
    <location>
        <begin position="1853"/>
        <end position="1951"/>
    </location>
</feature>
<evidence type="ECO:0000259" key="5">
    <source>
        <dbReference type="PROSITE" id="PS50060"/>
    </source>
</evidence>